<dbReference type="AlphaFoldDB" id="A0A1T4QLI7"/>
<evidence type="ECO:0000313" key="8">
    <source>
        <dbReference type="EMBL" id="SKA04546.1"/>
    </source>
</evidence>
<dbReference type="GO" id="GO:0032259">
    <property type="term" value="P:methylation"/>
    <property type="evidence" value="ECO:0007669"/>
    <property type="project" value="UniProtKB-KW"/>
</dbReference>
<comment type="catalytic activity">
    <reaction evidence="5">
        <text>a 3-(all-trans-polyprenyl)benzene-1,2-diol + S-adenosyl-L-methionine = a 2-methoxy-6-(all-trans-polyprenyl)phenol + S-adenosyl-L-homocysteine + H(+)</text>
        <dbReference type="Rhea" id="RHEA:31411"/>
        <dbReference type="Rhea" id="RHEA-COMP:9550"/>
        <dbReference type="Rhea" id="RHEA-COMP:9551"/>
        <dbReference type="ChEBI" id="CHEBI:15378"/>
        <dbReference type="ChEBI" id="CHEBI:57856"/>
        <dbReference type="ChEBI" id="CHEBI:59789"/>
        <dbReference type="ChEBI" id="CHEBI:62729"/>
        <dbReference type="ChEBI" id="CHEBI:62731"/>
        <dbReference type="EC" id="2.1.1.222"/>
    </reaction>
</comment>
<evidence type="ECO:0000259" key="7">
    <source>
        <dbReference type="Pfam" id="PF08241"/>
    </source>
</evidence>
<feature type="binding site" evidence="5">
    <location>
        <position position="136"/>
    </location>
    <ligand>
        <name>S-adenosyl-L-methionine</name>
        <dbReference type="ChEBI" id="CHEBI:59789"/>
    </ligand>
</feature>
<dbReference type="EMBL" id="FUXL01000005">
    <property type="protein sequence ID" value="SKA04546.1"/>
    <property type="molecule type" value="Genomic_DNA"/>
</dbReference>
<dbReference type="GO" id="GO:0061542">
    <property type="term" value="F:3-demethylubiquinol 3-O-methyltransferase activity"/>
    <property type="evidence" value="ECO:0007669"/>
    <property type="project" value="UniProtKB-UniRule"/>
</dbReference>
<sequence>MTEAKPSTIDANEIDRFSRLAREWWNPAGKFKPLHKFNPVRLDYIREQVCMNFGLDLKDLKPFEGLRILDIGCGGGLICEPMARLGASVVGADASETNIEVAKIHAAQSDLAIDYRATTSEDLERAGETFDVVLALEIVEHVSDVDLFLSSCAKMVKPGGLLFVATINRTLKAGAMAIFGAEYVLRWLPRGTHQYSKLVRPQEIEAPVLAAGLDVIDETGVVYNPLSDSFRRSSDIDVNYMILSRRPREGEMSEAAASKPPRKRRTPARRKAPKAG</sequence>
<keyword evidence="4 5" id="KW-0949">S-adenosyl-L-methionine</keyword>
<keyword evidence="9" id="KW-1185">Reference proteome</keyword>
<dbReference type="EC" id="2.1.1.222" evidence="5"/>
<accession>A0A1T4QLI7</accession>
<dbReference type="InterPro" id="IPR010233">
    <property type="entry name" value="UbiG_MeTrfase"/>
</dbReference>
<dbReference type="GO" id="GO:0102208">
    <property type="term" value="F:2-polyprenyl-6-hydroxyphenol methylase activity"/>
    <property type="evidence" value="ECO:0007669"/>
    <property type="project" value="UniProtKB-EC"/>
</dbReference>
<evidence type="ECO:0000256" key="3">
    <source>
        <dbReference type="ARBA" id="ARBA00022688"/>
    </source>
</evidence>
<organism evidence="8 9">
    <name type="scientific">Consotaella salsifontis</name>
    <dbReference type="NCBI Taxonomy" id="1365950"/>
    <lineage>
        <taxon>Bacteria</taxon>
        <taxon>Pseudomonadati</taxon>
        <taxon>Pseudomonadota</taxon>
        <taxon>Alphaproteobacteria</taxon>
        <taxon>Hyphomicrobiales</taxon>
        <taxon>Aurantimonadaceae</taxon>
        <taxon>Consotaella</taxon>
    </lineage>
</organism>
<keyword evidence="3 5" id="KW-0831">Ubiquinone biosynthesis</keyword>
<keyword evidence="2 5" id="KW-0808">Transferase</keyword>
<keyword evidence="8" id="KW-0830">Ubiquinone</keyword>
<comment type="similarity">
    <text evidence="5">Belongs to the methyltransferase superfamily. UbiG/COQ3 family.</text>
</comment>
<comment type="catalytic activity">
    <reaction evidence="5">
        <text>a 3-demethylubiquinol + S-adenosyl-L-methionine = a ubiquinol + S-adenosyl-L-homocysteine + H(+)</text>
        <dbReference type="Rhea" id="RHEA:44380"/>
        <dbReference type="Rhea" id="RHEA-COMP:9566"/>
        <dbReference type="Rhea" id="RHEA-COMP:10914"/>
        <dbReference type="ChEBI" id="CHEBI:15378"/>
        <dbReference type="ChEBI" id="CHEBI:17976"/>
        <dbReference type="ChEBI" id="CHEBI:57856"/>
        <dbReference type="ChEBI" id="CHEBI:59789"/>
        <dbReference type="ChEBI" id="CHEBI:84422"/>
        <dbReference type="EC" id="2.1.1.64"/>
    </reaction>
</comment>
<evidence type="ECO:0000256" key="6">
    <source>
        <dbReference type="SAM" id="MobiDB-lite"/>
    </source>
</evidence>
<feature type="compositionally biased region" description="Basic residues" evidence="6">
    <location>
        <begin position="260"/>
        <end position="276"/>
    </location>
</feature>
<evidence type="ECO:0000256" key="2">
    <source>
        <dbReference type="ARBA" id="ARBA00022679"/>
    </source>
</evidence>
<dbReference type="CDD" id="cd02440">
    <property type="entry name" value="AdoMet_MTases"/>
    <property type="match status" value="1"/>
</dbReference>
<dbReference type="EC" id="2.1.1.64" evidence="5"/>
<dbReference type="PANTHER" id="PTHR43464">
    <property type="entry name" value="METHYLTRANSFERASE"/>
    <property type="match status" value="1"/>
</dbReference>
<keyword evidence="1 5" id="KW-0489">Methyltransferase</keyword>
<evidence type="ECO:0000313" key="9">
    <source>
        <dbReference type="Proteomes" id="UP000190135"/>
    </source>
</evidence>
<feature type="binding site" evidence="5">
    <location>
        <position position="41"/>
    </location>
    <ligand>
        <name>S-adenosyl-L-methionine</name>
        <dbReference type="ChEBI" id="CHEBI:59789"/>
    </ligand>
</feature>
<dbReference type="STRING" id="1365950.SAMN05428963_105115"/>
<protein>
    <recommendedName>
        <fullName evidence="5">Ubiquinone biosynthesis O-methyltransferase</fullName>
    </recommendedName>
    <alternativeName>
        <fullName evidence="5">2-polyprenyl-6-hydroxyphenol methylase</fullName>
        <ecNumber evidence="5">2.1.1.222</ecNumber>
    </alternativeName>
    <alternativeName>
        <fullName evidence="5">3-demethylubiquinone 3-O-methyltransferase</fullName>
        <ecNumber evidence="5">2.1.1.64</ecNumber>
    </alternativeName>
</protein>
<feature type="binding site" evidence="5">
    <location>
        <position position="93"/>
    </location>
    <ligand>
        <name>S-adenosyl-L-methionine</name>
        <dbReference type="ChEBI" id="CHEBI:59789"/>
    </ligand>
</feature>
<gene>
    <name evidence="5" type="primary">ubiG</name>
    <name evidence="8" type="ORF">SAMN05428963_105115</name>
</gene>
<evidence type="ECO:0000256" key="5">
    <source>
        <dbReference type="HAMAP-Rule" id="MF_00472"/>
    </source>
</evidence>
<name>A0A1T4QLI7_9HYPH</name>
<dbReference type="GO" id="GO:0010420">
    <property type="term" value="F:polyprenyldihydroxybenzoate methyltransferase activity"/>
    <property type="evidence" value="ECO:0007669"/>
    <property type="project" value="InterPro"/>
</dbReference>
<reference evidence="9" key="1">
    <citation type="submission" date="2017-02" db="EMBL/GenBank/DDBJ databases">
        <authorList>
            <person name="Varghese N."/>
            <person name="Submissions S."/>
        </authorList>
    </citation>
    <scope>NUCLEOTIDE SEQUENCE [LARGE SCALE GENOMIC DNA]</scope>
    <source>
        <strain evidence="9">USBA 369</strain>
    </source>
</reference>
<proteinExistence type="inferred from homology"/>
<dbReference type="PANTHER" id="PTHR43464:SF19">
    <property type="entry name" value="UBIQUINONE BIOSYNTHESIS O-METHYLTRANSFERASE, MITOCHONDRIAL"/>
    <property type="match status" value="1"/>
</dbReference>
<dbReference type="InterPro" id="IPR029063">
    <property type="entry name" value="SAM-dependent_MTases_sf"/>
</dbReference>
<evidence type="ECO:0000256" key="4">
    <source>
        <dbReference type="ARBA" id="ARBA00022691"/>
    </source>
</evidence>
<dbReference type="NCBIfam" id="TIGR01983">
    <property type="entry name" value="UbiG"/>
    <property type="match status" value="1"/>
</dbReference>
<dbReference type="Pfam" id="PF08241">
    <property type="entry name" value="Methyltransf_11"/>
    <property type="match status" value="1"/>
</dbReference>
<dbReference type="OrthoDB" id="9801538at2"/>
<dbReference type="HAMAP" id="MF_00472">
    <property type="entry name" value="UbiG"/>
    <property type="match status" value="1"/>
</dbReference>
<comment type="pathway">
    <text evidence="5">Cofactor biosynthesis; ubiquinone biosynthesis.</text>
</comment>
<feature type="domain" description="Methyltransferase type 11" evidence="7">
    <location>
        <begin position="69"/>
        <end position="164"/>
    </location>
</feature>
<dbReference type="Gene3D" id="3.40.50.150">
    <property type="entry name" value="Vaccinia Virus protein VP39"/>
    <property type="match status" value="1"/>
</dbReference>
<dbReference type="InterPro" id="IPR013216">
    <property type="entry name" value="Methyltransf_11"/>
</dbReference>
<evidence type="ECO:0000256" key="1">
    <source>
        <dbReference type="ARBA" id="ARBA00022603"/>
    </source>
</evidence>
<dbReference type="UniPathway" id="UPA00232"/>
<feature type="region of interest" description="Disordered" evidence="6">
    <location>
        <begin position="247"/>
        <end position="276"/>
    </location>
</feature>
<dbReference type="SUPFAM" id="SSF53335">
    <property type="entry name" value="S-adenosyl-L-methionine-dependent methyltransferases"/>
    <property type="match status" value="1"/>
</dbReference>
<feature type="binding site" evidence="5">
    <location>
        <position position="72"/>
    </location>
    <ligand>
        <name>S-adenosyl-L-methionine</name>
        <dbReference type="ChEBI" id="CHEBI:59789"/>
    </ligand>
</feature>
<dbReference type="Proteomes" id="UP000190135">
    <property type="component" value="Unassembled WGS sequence"/>
</dbReference>
<comment type="function">
    <text evidence="5">O-methyltransferase that catalyzes the 2 O-methylation steps in the ubiquinone biosynthetic pathway.</text>
</comment>